<dbReference type="Proteomes" id="UP000636709">
    <property type="component" value="Unassembled WGS sequence"/>
</dbReference>
<comment type="subcellular location">
    <subcellularLocation>
        <location evidence="1">Cell membrane</location>
        <topology evidence="1">Lipid-anchor</topology>
        <topology evidence="1">GPI-anchor</topology>
    </subcellularLocation>
</comment>
<evidence type="ECO:0000256" key="1">
    <source>
        <dbReference type="ARBA" id="ARBA00004609"/>
    </source>
</evidence>
<evidence type="ECO:0000256" key="5">
    <source>
        <dbReference type="ARBA" id="ARBA00022729"/>
    </source>
</evidence>
<dbReference type="SUPFAM" id="SSF82153">
    <property type="entry name" value="FAS1 domain"/>
    <property type="match status" value="1"/>
</dbReference>
<dbReference type="PANTHER" id="PTHR32382">
    <property type="entry name" value="FASCICLIN-LIKE ARABINOGALACTAN PROTEIN"/>
    <property type="match status" value="1"/>
</dbReference>
<evidence type="ECO:0000313" key="11">
    <source>
        <dbReference type="EMBL" id="KAF8723761.1"/>
    </source>
</evidence>
<evidence type="ECO:0000256" key="7">
    <source>
        <dbReference type="ARBA" id="ARBA00023288"/>
    </source>
</evidence>
<keyword evidence="4" id="KW-0325">Glycoprotein</keyword>
<dbReference type="GO" id="GO:0098552">
    <property type="term" value="C:side of membrane"/>
    <property type="evidence" value="ECO:0007669"/>
    <property type="project" value="UniProtKB-KW"/>
</dbReference>
<feature type="compositionally biased region" description="Pro residues" evidence="8">
    <location>
        <begin position="230"/>
        <end position="243"/>
    </location>
</feature>
<evidence type="ECO:0000256" key="2">
    <source>
        <dbReference type="ARBA" id="ARBA00007843"/>
    </source>
</evidence>
<comment type="caution">
    <text evidence="11">The sequence shown here is derived from an EMBL/GenBank/DDBJ whole genome shotgun (WGS) entry which is preliminary data.</text>
</comment>
<keyword evidence="4" id="KW-0336">GPI-anchor</keyword>
<protein>
    <recommendedName>
        <fullName evidence="10">FAS1 domain-containing protein</fullName>
    </recommendedName>
</protein>
<dbReference type="InterPro" id="IPR033254">
    <property type="entry name" value="Plant_FLA"/>
</dbReference>
<accession>A0A835EZK2</accession>
<dbReference type="Pfam" id="PF02469">
    <property type="entry name" value="Fasciclin"/>
    <property type="match status" value="1"/>
</dbReference>
<gene>
    <name evidence="11" type="ORF">HU200_021734</name>
</gene>
<proteinExistence type="inferred from homology"/>
<dbReference type="InterPro" id="IPR000782">
    <property type="entry name" value="FAS1_domain"/>
</dbReference>
<feature type="compositionally biased region" description="Low complexity" evidence="8">
    <location>
        <begin position="199"/>
        <end position="212"/>
    </location>
</feature>
<evidence type="ECO:0000259" key="10">
    <source>
        <dbReference type="PROSITE" id="PS50213"/>
    </source>
</evidence>
<dbReference type="Gene3D" id="2.30.180.10">
    <property type="entry name" value="FAS1 domain"/>
    <property type="match status" value="1"/>
</dbReference>
<dbReference type="PROSITE" id="PS50213">
    <property type="entry name" value="FAS1"/>
    <property type="match status" value="1"/>
</dbReference>
<sequence length="296" mass="30003">MRLAAAASILLLLLLILGASPSCHGGAPSHNITAILAAHPDFTEFSAALSSTGAAAEIDRRGTITVLAVDNAVMARLKAQKLDPKDLSRVVYLHVLLDYFDSVKLPTIQGGFALATSLFQASGRAQSSEGMVNITVLPGGRVAFAPSGPSNNALPAAFYQKPIHEAPYDIAVLQVSSVIWSPAPLAGAPAPAPPPPDAAGPAPATAPAGHHGSPPPVSSAPASLPAHEPTTPPVVAPVATPPTPRRHPAPPSEDTTPAASPDTDDSQPPADQKNSGARNAASWTVGTAVLALVLLM</sequence>
<keyword evidence="7" id="KW-0449">Lipoprotein</keyword>
<keyword evidence="3" id="KW-1003">Cell membrane</keyword>
<feature type="signal peptide" evidence="9">
    <location>
        <begin position="1"/>
        <end position="25"/>
    </location>
</feature>
<evidence type="ECO:0000256" key="3">
    <source>
        <dbReference type="ARBA" id="ARBA00022475"/>
    </source>
</evidence>
<name>A0A835EZK2_9POAL</name>
<dbReference type="AlphaFoldDB" id="A0A835EZK2"/>
<evidence type="ECO:0000256" key="4">
    <source>
        <dbReference type="ARBA" id="ARBA00022622"/>
    </source>
</evidence>
<dbReference type="PANTHER" id="PTHR32382:SF52">
    <property type="entry name" value="FAS1 DOMAIN-CONTAINING PROTEIN"/>
    <property type="match status" value="1"/>
</dbReference>
<feature type="compositionally biased region" description="Polar residues" evidence="8">
    <location>
        <begin position="272"/>
        <end position="283"/>
    </location>
</feature>
<keyword evidence="5 9" id="KW-0732">Signal</keyword>
<reference evidence="11" key="1">
    <citation type="submission" date="2020-07" db="EMBL/GenBank/DDBJ databases">
        <title>Genome sequence and genetic diversity analysis of an under-domesticated orphan crop, white fonio (Digitaria exilis).</title>
        <authorList>
            <person name="Bennetzen J.L."/>
            <person name="Chen S."/>
            <person name="Ma X."/>
            <person name="Wang X."/>
            <person name="Yssel A.E.J."/>
            <person name="Chaluvadi S.R."/>
            <person name="Johnson M."/>
            <person name="Gangashetty P."/>
            <person name="Hamidou F."/>
            <person name="Sanogo M.D."/>
            <person name="Zwaenepoel A."/>
            <person name="Wallace J."/>
            <person name="Van De Peer Y."/>
            <person name="Van Deynze A."/>
        </authorList>
    </citation>
    <scope>NUCLEOTIDE SEQUENCE</scope>
    <source>
        <tissue evidence="11">Leaves</tissue>
    </source>
</reference>
<feature type="compositionally biased region" description="Low complexity" evidence="8">
    <location>
        <begin position="219"/>
        <end position="229"/>
    </location>
</feature>
<keyword evidence="6" id="KW-0472">Membrane</keyword>
<evidence type="ECO:0000256" key="8">
    <source>
        <dbReference type="SAM" id="MobiDB-lite"/>
    </source>
</evidence>
<keyword evidence="12" id="KW-1185">Reference proteome</keyword>
<evidence type="ECO:0000256" key="9">
    <source>
        <dbReference type="SAM" id="SignalP"/>
    </source>
</evidence>
<dbReference type="InterPro" id="IPR036378">
    <property type="entry name" value="FAS1_dom_sf"/>
</dbReference>
<evidence type="ECO:0000256" key="6">
    <source>
        <dbReference type="ARBA" id="ARBA00023136"/>
    </source>
</evidence>
<evidence type="ECO:0000313" key="12">
    <source>
        <dbReference type="Proteomes" id="UP000636709"/>
    </source>
</evidence>
<dbReference type="GO" id="GO:0005886">
    <property type="term" value="C:plasma membrane"/>
    <property type="evidence" value="ECO:0007669"/>
    <property type="project" value="UniProtKB-SubCell"/>
</dbReference>
<feature type="chain" id="PRO_5032381924" description="FAS1 domain-containing protein" evidence="9">
    <location>
        <begin position="26"/>
        <end position="296"/>
    </location>
</feature>
<organism evidence="11 12">
    <name type="scientific">Digitaria exilis</name>
    <dbReference type="NCBI Taxonomy" id="1010633"/>
    <lineage>
        <taxon>Eukaryota</taxon>
        <taxon>Viridiplantae</taxon>
        <taxon>Streptophyta</taxon>
        <taxon>Embryophyta</taxon>
        <taxon>Tracheophyta</taxon>
        <taxon>Spermatophyta</taxon>
        <taxon>Magnoliopsida</taxon>
        <taxon>Liliopsida</taxon>
        <taxon>Poales</taxon>
        <taxon>Poaceae</taxon>
        <taxon>PACMAD clade</taxon>
        <taxon>Panicoideae</taxon>
        <taxon>Panicodae</taxon>
        <taxon>Paniceae</taxon>
        <taxon>Anthephorinae</taxon>
        <taxon>Digitaria</taxon>
    </lineage>
</organism>
<dbReference type="EMBL" id="JACEFO010001666">
    <property type="protein sequence ID" value="KAF8723761.1"/>
    <property type="molecule type" value="Genomic_DNA"/>
</dbReference>
<feature type="domain" description="FAS1" evidence="10">
    <location>
        <begin position="29"/>
        <end position="179"/>
    </location>
</feature>
<dbReference type="OrthoDB" id="694090at2759"/>
<feature type="region of interest" description="Disordered" evidence="8">
    <location>
        <begin position="187"/>
        <end position="283"/>
    </location>
</feature>
<comment type="similarity">
    <text evidence="2">Belongs to the fasciclin-like AGP family.</text>
</comment>